<name>A0AAV9XL89_9PEZI</name>
<reference evidence="2 3" key="1">
    <citation type="submission" date="2019-10" db="EMBL/GenBank/DDBJ databases">
        <authorList>
            <person name="Palmer J.M."/>
        </authorList>
    </citation>
    <scope>NUCLEOTIDE SEQUENCE [LARGE SCALE GENOMIC DNA]</scope>
    <source>
        <strain evidence="2 3">TWF694</strain>
    </source>
</reference>
<accession>A0AAV9XL89</accession>
<sequence>MSSGGGYYKYRCKNFYSNNCPNWVWVNNTACAECTLNGLDSLSLSRRRRDSAELDIDGGFETNTSRLSLNCGAHDHKDEEVNDEAPVRPSRDPCNRFHSGYL</sequence>
<evidence type="ECO:0000256" key="1">
    <source>
        <dbReference type="SAM" id="MobiDB-lite"/>
    </source>
</evidence>
<protein>
    <submittedName>
        <fullName evidence="2">Uncharacterized protein</fullName>
    </submittedName>
</protein>
<proteinExistence type="predicted"/>
<comment type="caution">
    <text evidence="2">The sequence shown here is derived from an EMBL/GenBank/DDBJ whole genome shotgun (WGS) entry which is preliminary data.</text>
</comment>
<feature type="region of interest" description="Disordered" evidence="1">
    <location>
        <begin position="78"/>
        <end position="102"/>
    </location>
</feature>
<dbReference type="Proteomes" id="UP001365542">
    <property type="component" value="Unassembled WGS sequence"/>
</dbReference>
<organism evidence="2 3">
    <name type="scientific">Orbilia ellipsospora</name>
    <dbReference type="NCBI Taxonomy" id="2528407"/>
    <lineage>
        <taxon>Eukaryota</taxon>
        <taxon>Fungi</taxon>
        <taxon>Dikarya</taxon>
        <taxon>Ascomycota</taxon>
        <taxon>Pezizomycotina</taxon>
        <taxon>Orbiliomycetes</taxon>
        <taxon>Orbiliales</taxon>
        <taxon>Orbiliaceae</taxon>
        <taxon>Orbilia</taxon>
    </lineage>
</organism>
<dbReference type="AlphaFoldDB" id="A0AAV9XL89"/>
<evidence type="ECO:0000313" key="3">
    <source>
        <dbReference type="Proteomes" id="UP001365542"/>
    </source>
</evidence>
<keyword evidence="3" id="KW-1185">Reference proteome</keyword>
<gene>
    <name evidence="2" type="ORF">TWF694_006784</name>
</gene>
<dbReference type="EMBL" id="JAVHJO010000002">
    <property type="protein sequence ID" value="KAK6542845.1"/>
    <property type="molecule type" value="Genomic_DNA"/>
</dbReference>
<evidence type="ECO:0000313" key="2">
    <source>
        <dbReference type="EMBL" id="KAK6542845.1"/>
    </source>
</evidence>
<feature type="compositionally biased region" description="Basic and acidic residues" evidence="1">
    <location>
        <begin position="78"/>
        <end position="95"/>
    </location>
</feature>